<dbReference type="InterPro" id="IPR018289">
    <property type="entry name" value="MULE_transposase_dom"/>
</dbReference>
<evidence type="ECO:0000259" key="1">
    <source>
        <dbReference type="Pfam" id="PF10551"/>
    </source>
</evidence>
<organism evidence="2">
    <name type="scientific">Schizaphis graminum</name>
    <name type="common">Green bug aphid</name>
    <dbReference type="NCBI Taxonomy" id="13262"/>
    <lineage>
        <taxon>Eukaryota</taxon>
        <taxon>Metazoa</taxon>
        <taxon>Ecdysozoa</taxon>
        <taxon>Arthropoda</taxon>
        <taxon>Hexapoda</taxon>
        <taxon>Insecta</taxon>
        <taxon>Pterygota</taxon>
        <taxon>Neoptera</taxon>
        <taxon>Paraneoptera</taxon>
        <taxon>Hemiptera</taxon>
        <taxon>Sternorrhyncha</taxon>
        <taxon>Aphidomorpha</taxon>
        <taxon>Aphidoidea</taxon>
        <taxon>Aphididae</taxon>
        <taxon>Aphidini</taxon>
        <taxon>Schizaphis</taxon>
    </lineage>
</organism>
<dbReference type="Pfam" id="PF10551">
    <property type="entry name" value="MULE"/>
    <property type="match status" value="1"/>
</dbReference>
<name>A0A2S2NH67_SCHGA</name>
<evidence type="ECO:0000313" key="2">
    <source>
        <dbReference type="EMBL" id="MBY16252.1"/>
    </source>
</evidence>
<dbReference type="EMBL" id="GGMR01003633">
    <property type="protein sequence ID" value="MBY16252.1"/>
    <property type="molecule type" value="Transcribed_RNA"/>
</dbReference>
<reference evidence="2" key="1">
    <citation type="submission" date="2018-04" db="EMBL/GenBank/DDBJ databases">
        <title>Transcriptome of Schizaphis graminum biotype I.</title>
        <authorList>
            <person name="Scully E.D."/>
            <person name="Geib S.M."/>
            <person name="Palmer N.A."/>
            <person name="Koch K."/>
            <person name="Bradshaw J."/>
            <person name="Heng-Moss T."/>
            <person name="Sarath G."/>
        </authorList>
    </citation>
    <scope>NUCLEOTIDE SEQUENCE</scope>
</reference>
<gene>
    <name evidence="2" type="ORF">g.173269</name>
</gene>
<accession>A0A2S2NH67</accession>
<dbReference type="AlphaFoldDB" id="A0A2S2NH67"/>
<sequence>MFWLSTTELANGTYVIIQPHNGHPCQNANESLVKTFRDTLKRRATAENISFKSIYDDEARRNPEAAGVYPYSTGEGLMRLARRNSLPAVPPSLADLANLFDLGCLTQYSCCGESLFKGCVRDVDGRGAMIFACTTLIQLVERNNVEEMHIDATFKIVPSNMGRQMLSIHCMIGNHSIPIVYCLMESKSRNAYNCFFDFLKLNLLVNIKPNIIITDYETALRDTLAFYFPNSRAVGCWFLHNNAVWKNMKKIGFLQLTKSNQCASKALRMLFALPLLPAADIQTTKICI</sequence>
<protein>
    <recommendedName>
        <fullName evidence="1">MULE transposase domain-containing protein</fullName>
    </recommendedName>
</protein>
<proteinExistence type="predicted"/>
<feature type="domain" description="MULE transposase" evidence="1">
    <location>
        <begin position="149"/>
        <end position="239"/>
    </location>
</feature>